<dbReference type="Proteomes" id="UP000237819">
    <property type="component" value="Unassembled WGS sequence"/>
</dbReference>
<gene>
    <name evidence="1" type="ORF">C5Y93_13050</name>
</gene>
<evidence type="ECO:0000313" key="2">
    <source>
        <dbReference type="Proteomes" id="UP000237819"/>
    </source>
</evidence>
<dbReference type="RefSeq" id="WP_105335867.1">
    <property type="nucleotide sequence ID" value="NZ_PUHZ01000014.1"/>
</dbReference>
<name>A0A2S8GLR1_9BACT</name>
<reference evidence="1 2" key="1">
    <citation type="submission" date="2018-02" db="EMBL/GenBank/DDBJ databases">
        <title>Comparative genomes isolates from brazilian mangrove.</title>
        <authorList>
            <person name="Araujo J.E."/>
            <person name="Taketani R.G."/>
            <person name="Silva M.C.P."/>
            <person name="Loureco M.V."/>
            <person name="Andreote F.D."/>
        </authorList>
    </citation>
    <scope>NUCLEOTIDE SEQUENCE [LARGE SCALE GENOMIC DNA]</scope>
    <source>
        <strain evidence="1 2">Nap-Phe MGV</strain>
    </source>
</reference>
<proteinExistence type="predicted"/>
<dbReference type="OrthoDB" id="264485at2"/>
<accession>A0A2S8GLR1</accession>
<evidence type="ECO:0000313" key="1">
    <source>
        <dbReference type="EMBL" id="PQO45376.1"/>
    </source>
</evidence>
<sequence>MPTKRPVLLTVLIEAASKRWYLAGIDLEGNTTPLLCSEEDNLAGYIGQPLDDQTSFLRHHLAGVLQRGTDRLWGRQEKPCQIVFVADDHFQDAPAELTERVAEHFVEWLTRPPVVFFLLESSRETPPPELKLVAGEIDSEGHAALVAGLPKMFQKCTENDPWELVLSKRSKA</sequence>
<protein>
    <submittedName>
        <fullName evidence="1">Uncharacterized protein</fullName>
    </submittedName>
</protein>
<dbReference type="EMBL" id="PUHZ01000014">
    <property type="protein sequence ID" value="PQO45376.1"/>
    <property type="molecule type" value="Genomic_DNA"/>
</dbReference>
<comment type="caution">
    <text evidence="1">The sequence shown here is derived from an EMBL/GenBank/DDBJ whole genome shotgun (WGS) entry which is preliminary data.</text>
</comment>
<organism evidence="1 2">
    <name type="scientific">Blastopirellula marina</name>
    <dbReference type="NCBI Taxonomy" id="124"/>
    <lineage>
        <taxon>Bacteria</taxon>
        <taxon>Pseudomonadati</taxon>
        <taxon>Planctomycetota</taxon>
        <taxon>Planctomycetia</taxon>
        <taxon>Pirellulales</taxon>
        <taxon>Pirellulaceae</taxon>
        <taxon>Blastopirellula</taxon>
    </lineage>
</organism>
<dbReference type="AlphaFoldDB" id="A0A2S8GLR1"/>